<dbReference type="AlphaFoldDB" id="A0A6C0DDM4"/>
<dbReference type="EMBL" id="MN739583">
    <property type="protein sequence ID" value="QHT14440.1"/>
    <property type="molecule type" value="Genomic_DNA"/>
</dbReference>
<protein>
    <submittedName>
        <fullName evidence="1">Uncharacterized protein</fullName>
    </submittedName>
</protein>
<name>A0A6C0DDM4_9ZZZZ</name>
<accession>A0A6C0DDM4</accession>
<organism evidence="1">
    <name type="scientific">viral metagenome</name>
    <dbReference type="NCBI Taxonomy" id="1070528"/>
    <lineage>
        <taxon>unclassified sequences</taxon>
        <taxon>metagenomes</taxon>
        <taxon>organismal metagenomes</taxon>
    </lineage>
</organism>
<sequence>MLIFKQGKWIEISLPEYVDPSWGVNERTQLAHLLNKGLAFEYCETIIYEKLFGKRLVLKTK</sequence>
<reference evidence="1" key="1">
    <citation type="journal article" date="2020" name="Nature">
        <title>Giant virus diversity and host interactions through global metagenomics.</title>
        <authorList>
            <person name="Schulz F."/>
            <person name="Roux S."/>
            <person name="Paez-Espino D."/>
            <person name="Jungbluth S."/>
            <person name="Walsh D.A."/>
            <person name="Denef V.J."/>
            <person name="McMahon K.D."/>
            <person name="Konstantinidis K.T."/>
            <person name="Eloe-Fadrosh E.A."/>
            <person name="Kyrpides N.C."/>
            <person name="Woyke T."/>
        </authorList>
    </citation>
    <scope>NUCLEOTIDE SEQUENCE</scope>
    <source>
        <strain evidence="1">GVMAG-M-3300023174-137</strain>
    </source>
</reference>
<proteinExistence type="predicted"/>
<evidence type="ECO:0000313" key="1">
    <source>
        <dbReference type="EMBL" id="QHT14440.1"/>
    </source>
</evidence>